<comment type="similarity">
    <text evidence="1">Belongs to the V-ATPase E subunit family.</text>
</comment>
<sequence>MSNLENLTSKIIKDAELKAENIIKEAKSKEVEIISKRVEAAKKVVATMTENANIEAKSMIDRALSKAELEVRNRKLFAKQQVMNKVFEEAENRLSKVNLETFQEFVKTSILALDIDGDEKIIMSLDDKAKLPQDFLENLNKELVCVGKKGNMEFSDETRNLNGGYILAKGGIEINNSFKSMISSLRDELEYGVNKILFDEN</sequence>
<evidence type="ECO:0000256" key="2">
    <source>
        <dbReference type="ARBA" id="ARBA00022448"/>
    </source>
</evidence>
<dbReference type="Pfam" id="PF01991">
    <property type="entry name" value="vATP-synt_E"/>
    <property type="match status" value="1"/>
</dbReference>
<reference evidence="4" key="1">
    <citation type="submission" date="2019-08" db="EMBL/GenBank/DDBJ databases">
        <authorList>
            <person name="Kucharzyk K."/>
            <person name="Murdoch R.W."/>
            <person name="Higgins S."/>
            <person name="Loffler F."/>
        </authorList>
    </citation>
    <scope>NUCLEOTIDE SEQUENCE</scope>
</reference>
<comment type="caution">
    <text evidence="4">The sequence shown here is derived from an EMBL/GenBank/DDBJ whole genome shotgun (WGS) entry which is preliminary data.</text>
</comment>
<dbReference type="GO" id="GO:0046961">
    <property type="term" value="F:proton-transporting ATPase activity, rotational mechanism"/>
    <property type="evidence" value="ECO:0007669"/>
    <property type="project" value="InterPro"/>
</dbReference>
<dbReference type="AlphaFoldDB" id="A0A645CLW9"/>
<proteinExistence type="inferred from homology"/>
<evidence type="ECO:0000256" key="3">
    <source>
        <dbReference type="ARBA" id="ARBA00023065"/>
    </source>
</evidence>
<accession>A0A645CLW9</accession>
<protein>
    <submittedName>
        <fullName evidence="4">V-type proton ATPase subunit E</fullName>
    </submittedName>
</protein>
<name>A0A645CLW9_9ZZZZ</name>
<dbReference type="GO" id="GO:0033178">
    <property type="term" value="C:proton-transporting two-sector ATPase complex, catalytic domain"/>
    <property type="evidence" value="ECO:0007669"/>
    <property type="project" value="InterPro"/>
</dbReference>
<dbReference type="InterPro" id="IPR038495">
    <property type="entry name" value="ATPase_E_C"/>
</dbReference>
<dbReference type="SUPFAM" id="SSF160527">
    <property type="entry name" value="V-type ATPase subunit E-like"/>
    <property type="match status" value="1"/>
</dbReference>
<keyword evidence="2" id="KW-0813">Transport</keyword>
<dbReference type="Gene3D" id="3.30.2320.30">
    <property type="entry name" value="ATP synthase, E subunit, C-terminal"/>
    <property type="match status" value="1"/>
</dbReference>
<dbReference type="HAMAP" id="MF_00311">
    <property type="entry name" value="ATP_synth_E_arch"/>
    <property type="match status" value="1"/>
</dbReference>
<evidence type="ECO:0000313" key="4">
    <source>
        <dbReference type="EMBL" id="MPM77953.1"/>
    </source>
</evidence>
<dbReference type="EMBL" id="VSSQ01028291">
    <property type="protein sequence ID" value="MPM77953.1"/>
    <property type="molecule type" value="Genomic_DNA"/>
</dbReference>
<dbReference type="InterPro" id="IPR002842">
    <property type="entry name" value="ATPase_V1_Esu"/>
</dbReference>
<keyword evidence="3" id="KW-0406">Ion transport</keyword>
<evidence type="ECO:0000256" key="1">
    <source>
        <dbReference type="ARBA" id="ARBA00005901"/>
    </source>
</evidence>
<organism evidence="4">
    <name type="scientific">bioreactor metagenome</name>
    <dbReference type="NCBI Taxonomy" id="1076179"/>
    <lineage>
        <taxon>unclassified sequences</taxon>
        <taxon>metagenomes</taxon>
        <taxon>ecological metagenomes</taxon>
    </lineage>
</organism>
<gene>
    <name evidence="4" type="primary">atpE_43</name>
    <name evidence="4" type="ORF">SDC9_124963</name>
</gene>